<proteinExistence type="predicted"/>
<sequence>MKDFMIIYVAGKYNAPTDGERLRNTNKAIDVGIEIDKLGHYPQIPHLTHWIEKRMDYNGEPSRSNSYWYEFDNKIIPVCDAFLKICKDGESKGADLEEALAIKLGLKIFHSLEEAG</sequence>
<feature type="non-terminal residue" evidence="1">
    <location>
        <position position="116"/>
    </location>
</feature>
<dbReference type="Gene3D" id="3.40.50.10400">
    <property type="entry name" value="Hypothetical protein PA1492"/>
    <property type="match status" value="1"/>
</dbReference>
<dbReference type="EMBL" id="LAZR01037482">
    <property type="protein sequence ID" value="KKL22090.1"/>
    <property type="molecule type" value="Genomic_DNA"/>
</dbReference>
<protein>
    <submittedName>
        <fullName evidence="1">Uncharacterized protein</fullName>
    </submittedName>
</protein>
<accession>A0A0F9BJT0</accession>
<evidence type="ECO:0000313" key="1">
    <source>
        <dbReference type="EMBL" id="KKL22090.1"/>
    </source>
</evidence>
<reference evidence="1" key="1">
    <citation type="journal article" date="2015" name="Nature">
        <title>Complex archaea that bridge the gap between prokaryotes and eukaryotes.</title>
        <authorList>
            <person name="Spang A."/>
            <person name="Saw J.H."/>
            <person name="Jorgensen S.L."/>
            <person name="Zaremba-Niedzwiedzka K."/>
            <person name="Martijn J."/>
            <person name="Lind A.E."/>
            <person name="van Eijk R."/>
            <person name="Schleper C."/>
            <person name="Guy L."/>
            <person name="Ettema T.J."/>
        </authorList>
    </citation>
    <scope>NUCLEOTIDE SEQUENCE</scope>
</reference>
<gene>
    <name evidence="1" type="ORF">LCGC14_2438970</name>
</gene>
<comment type="caution">
    <text evidence="1">The sequence shown here is derived from an EMBL/GenBank/DDBJ whole genome shotgun (WGS) entry which is preliminary data.</text>
</comment>
<name>A0A0F9BJT0_9ZZZZ</name>
<organism evidence="1">
    <name type="scientific">marine sediment metagenome</name>
    <dbReference type="NCBI Taxonomy" id="412755"/>
    <lineage>
        <taxon>unclassified sequences</taxon>
        <taxon>metagenomes</taxon>
        <taxon>ecological metagenomes</taxon>
    </lineage>
</organism>
<dbReference type="AlphaFoldDB" id="A0A0F9BJT0"/>